<dbReference type="InterPro" id="IPR001810">
    <property type="entry name" value="F-box_dom"/>
</dbReference>
<dbReference type="PANTHER" id="PTHR31672">
    <property type="entry name" value="BNACNNG10540D PROTEIN"/>
    <property type="match status" value="1"/>
</dbReference>
<keyword evidence="4" id="KW-1185">Reference proteome</keyword>
<feature type="compositionally biased region" description="Acidic residues" evidence="1">
    <location>
        <begin position="508"/>
        <end position="538"/>
    </location>
</feature>
<feature type="region of interest" description="Disordered" evidence="1">
    <location>
        <begin position="471"/>
        <end position="565"/>
    </location>
</feature>
<dbReference type="Proteomes" id="UP000694240">
    <property type="component" value="Chromosome 12"/>
</dbReference>
<proteinExistence type="predicted"/>
<dbReference type="PROSITE" id="PS50181">
    <property type="entry name" value="FBOX"/>
    <property type="match status" value="1"/>
</dbReference>
<reference evidence="3 4" key="1">
    <citation type="submission" date="2020-12" db="EMBL/GenBank/DDBJ databases">
        <title>Concerted genomic and epigenomic changes stabilize Arabidopsis allopolyploids.</title>
        <authorList>
            <person name="Chen Z."/>
        </authorList>
    </citation>
    <scope>NUCLEOTIDE SEQUENCE [LARGE SCALE GENOMIC DNA]</scope>
    <source>
        <strain evidence="3">Allo738</strain>
        <tissue evidence="3">Leaf</tissue>
    </source>
</reference>
<sequence length="789" mass="88546">METPTHIPEAILTEILARLSLRSIYRCKSVSKTWKSAIESVYFRRLFLSLHQNSTSWSLKCCNSKELMRFCGCETWDLPKSIASLIPTARFYYSNGLVLISGSYRGHVSCYVGNPVLQQWVKIPPSLNDDSSRVFGLVTRVDDDAVVLSFKVVRFVLLQRTNNNLSCTLSVLLYSSETGLWTSKIIHCPHQITGLSDYVTVTVNGTIYYSNLRQPGVLVAHDFYSESDQFRVIPLPDHPNHSDDSDLNRRALTTSGGFLMCVRTLAQKEETVLKVWRLNNDDSWQLLWEINLPMFIGDYVPMEMHPFGSDIVYLRSKQNNHLVSCNLRTQKNTILKDDGQDYVMNNFRFWARWVMDIPVFTTVGEWRCKEEEWKFEPEEGMFGRCVRVKENMTYTEFVRTLCEVFSLKSTECNPIISYWMPGKMSVMIESKRPPVYIDNQMSLDTFFLIRGGDPSVNLFISFITTVKALGNNVPRTDGDDAESDRVCGNAKTPNPIVAASNVDANNEAVDEQDDVQDDKTYEDEEEEDTEDGDGYDDYQGDHGSMGGSTLDPTIDGSEGSGEDYDYNKWNDVIVEEYGIGNVEEDVILTQQTVQHPGEFSRLLAECTYTRQRVPGGDNISHSGERTPTVTPRRTCQHGLYQCTYTTECVQDTGCKGNTNTNINGIDEVTGDDVIDRGIGASSSGTLNDNRLVIVPGGENISHSGDRTPTVTPRRTCQHSLYQCTYTTECVQDTGCEAEAYEVYNGFSSLHGGELEILDNDAAPVFIDLAKLTFGVSVSAILLSHSSSGV</sequence>
<dbReference type="SMART" id="SM00256">
    <property type="entry name" value="FBOX"/>
    <property type="match status" value="1"/>
</dbReference>
<evidence type="ECO:0000259" key="2">
    <source>
        <dbReference type="PROSITE" id="PS50181"/>
    </source>
</evidence>
<dbReference type="EMBL" id="JAEFBK010000012">
    <property type="protein sequence ID" value="KAG7542088.1"/>
    <property type="molecule type" value="Genomic_DNA"/>
</dbReference>
<name>A0A8T1Y9E8_9BRAS</name>
<comment type="caution">
    <text evidence="3">The sequence shown here is derived from an EMBL/GenBank/DDBJ whole genome shotgun (WGS) entry which is preliminary data.</text>
</comment>
<gene>
    <name evidence="3" type="ORF">ISN45_Aa07g021080</name>
</gene>
<feature type="domain" description="F-box" evidence="2">
    <location>
        <begin position="1"/>
        <end position="46"/>
    </location>
</feature>
<evidence type="ECO:0000256" key="1">
    <source>
        <dbReference type="SAM" id="MobiDB-lite"/>
    </source>
</evidence>
<organism evidence="3 4">
    <name type="scientific">Arabidopsis thaliana x Arabidopsis arenosa</name>
    <dbReference type="NCBI Taxonomy" id="1240361"/>
    <lineage>
        <taxon>Eukaryota</taxon>
        <taxon>Viridiplantae</taxon>
        <taxon>Streptophyta</taxon>
        <taxon>Embryophyta</taxon>
        <taxon>Tracheophyta</taxon>
        <taxon>Spermatophyta</taxon>
        <taxon>Magnoliopsida</taxon>
        <taxon>eudicotyledons</taxon>
        <taxon>Gunneridae</taxon>
        <taxon>Pentapetalae</taxon>
        <taxon>rosids</taxon>
        <taxon>malvids</taxon>
        <taxon>Brassicales</taxon>
        <taxon>Brassicaceae</taxon>
        <taxon>Camelineae</taxon>
        <taxon>Arabidopsis</taxon>
    </lineage>
</organism>
<dbReference type="InterPro" id="IPR050796">
    <property type="entry name" value="SCF_F-box_component"/>
</dbReference>
<evidence type="ECO:0000313" key="4">
    <source>
        <dbReference type="Proteomes" id="UP000694240"/>
    </source>
</evidence>
<protein>
    <submittedName>
        <fullName evidence="3">F-box domain</fullName>
    </submittedName>
</protein>
<dbReference type="InterPro" id="IPR056592">
    <property type="entry name" value="Beta-prop_At3g26010-like"/>
</dbReference>
<dbReference type="PANTHER" id="PTHR31672:SF9">
    <property type="entry name" value="F-BOX DOMAIN-CONTAINING PROTEIN"/>
    <property type="match status" value="1"/>
</dbReference>
<dbReference type="Pfam" id="PF00646">
    <property type="entry name" value="F-box"/>
    <property type="match status" value="1"/>
</dbReference>
<accession>A0A8T1Y9E8</accession>
<dbReference type="AlphaFoldDB" id="A0A8T1Y9E8"/>
<evidence type="ECO:0000313" key="3">
    <source>
        <dbReference type="EMBL" id="KAG7542088.1"/>
    </source>
</evidence>
<dbReference type="Pfam" id="PF24750">
    <property type="entry name" value="b-prop_At3g26010-like"/>
    <property type="match status" value="1"/>
</dbReference>